<protein>
    <submittedName>
        <fullName evidence="2">Uncharacterized protein</fullName>
    </submittedName>
</protein>
<dbReference type="AlphaFoldDB" id="Q0RSE7"/>
<reference evidence="2 3" key="1">
    <citation type="journal article" date="2007" name="Genome Res.">
        <title>Genome characteristics of facultatively symbiotic Frankia sp. strains reflect host range and host plant biogeography.</title>
        <authorList>
            <person name="Normand P."/>
            <person name="Lapierre P."/>
            <person name="Tisa L.S."/>
            <person name="Gogarten J.P."/>
            <person name="Alloisio N."/>
            <person name="Bagnarol E."/>
            <person name="Bassi C.A."/>
            <person name="Berry A.M."/>
            <person name="Bickhart D.M."/>
            <person name="Choisne N."/>
            <person name="Couloux A."/>
            <person name="Cournoyer B."/>
            <person name="Cruveiller S."/>
            <person name="Daubin V."/>
            <person name="Demange N."/>
            <person name="Francino M.P."/>
            <person name="Goltsman E."/>
            <person name="Huang Y."/>
            <person name="Kopp O.R."/>
            <person name="Labarre L."/>
            <person name="Lapidus A."/>
            <person name="Lavire C."/>
            <person name="Marechal J."/>
            <person name="Martinez M."/>
            <person name="Mastronunzio J.E."/>
            <person name="Mullin B.C."/>
            <person name="Niemann J."/>
            <person name="Pujic P."/>
            <person name="Rawnsley T."/>
            <person name="Rouy Z."/>
            <person name="Schenowitz C."/>
            <person name="Sellstedt A."/>
            <person name="Tavares F."/>
            <person name="Tomkins J.P."/>
            <person name="Vallenet D."/>
            <person name="Valverde C."/>
            <person name="Wall L.G."/>
            <person name="Wang Y."/>
            <person name="Medigue C."/>
            <person name="Benson D.R."/>
        </authorList>
    </citation>
    <scope>NUCLEOTIDE SEQUENCE [LARGE SCALE GENOMIC DNA]</scope>
    <source>
        <strain evidence="3">DSM 45986 / CECT 9034 / ACN14a</strain>
    </source>
</reference>
<dbReference type="EMBL" id="CT573213">
    <property type="protein sequence ID" value="CAJ59516.1"/>
    <property type="molecule type" value="Genomic_DNA"/>
</dbReference>
<dbReference type="RefSeq" id="WP_011602082.1">
    <property type="nucleotide sequence ID" value="NC_008278.1"/>
</dbReference>
<dbReference type="HOGENOM" id="CLU_846631_0_0_11"/>
<feature type="compositionally biased region" description="Basic and acidic residues" evidence="1">
    <location>
        <begin position="1"/>
        <end position="12"/>
    </location>
</feature>
<keyword evidence="3" id="KW-1185">Reference proteome</keyword>
<accession>Q0RSE7</accession>
<evidence type="ECO:0000313" key="2">
    <source>
        <dbReference type="EMBL" id="CAJ59516.1"/>
    </source>
</evidence>
<feature type="compositionally biased region" description="Acidic residues" evidence="1">
    <location>
        <begin position="290"/>
        <end position="317"/>
    </location>
</feature>
<dbReference type="STRING" id="326424.FRAAL0848"/>
<organism evidence="2 3">
    <name type="scientific">Frankia alni (strain DSM 45986 / CECT 9034 / ACN14a)</name>
    <dbReference type="NCBI Taxonomy" id="326424"/>
    <lineage>
        <taxon>Bacteria</taxon>
        <taxon>Bacillati</taxon>
        <taxon>Actinomycetota</taxon>
        <taxon>Actinomycetes</taxon>
        <taxon>Frankiales</taxon>
        <taxon>Frankiaceae</taxon>
        <taxon>Frankia</taxon>
    </lineage>
</organism>
<gene>
    <name evidence="2" type="ordered locus">FRAAL0848</name>
</gene>
<feature type="region of interest" description="Disordered" evidence="1">
    <location>
        <begin position="1"/>
        <end position="36"/>
    </location>
</feature>
<dbReference type="Proteomes" id="UP000000657">
    <property type="component" value="Chromosome"/>
</dbReference>
<feature type="region of interest" description="Disordered" evidence="1">
    <location>
        <begin position="281"/>
        <end position="328"/>
    </location>
</feature>
<evidence type="ECO:0000313" key="3">
    <source>
        <dbReference type="Proteomes" id="UP000000657"/>
    </source>
</evidence>
<sequence length="328" mass="36847">MDDRSAGDDRTARGPTADWRLRHLAESDPARPDRPSDQAYHAMVELLSRRFLALTRAERARQLHLGPHCRRSCDLCWDIALHHAAWAANKLHRCLRTGPPTTRGEPVRDWVRILAWVQSPPHDDTPVVAVRTALFRHLPGDDPLLPLVHAVATQLLPSAGDVHAMRRTCDFVGDARRSVLAQRHGWAVKPGRDLAQRVLFHGLRERHPRGIQLLLEVLRHLDRGSVDPYSQVLADARSTPGDRATLEALIKDMLADPVTGEWFLREVIARQLYNEDVGRRRYRPPRDVQDLPDLDDDPDAEPDGEPDAGPEEPDDPDGSAQPPQGPFA</sequence>
<feature type="compositionally biased region" description="Basic and acidic residues" evidence="1">
    <location>
        <begin position="19"/>
        <end position="36"/>
    </location>
</feature>
<dbReference type="KEGG" id="fal:FRAAL0848"/>
<name>Q0RSE7_FRAAA</name>
<proteinExistence type="predicted"/>
<evidence type="ECO:0000256" key="1">
    <source>
        <dbReference type="SAM" id="MobiDB-lite"/>
    </source>
</evidence>